<dbReference type="SUPFAM" id="SSF50939">
    <property type="entry name" value="Sialidases"/>
    <property type="match status" value="1"/>
</dbReference>
<dbReference type="Proteomes" id="UP000253517">
    <property type="component" value="Unassembled WGS sequence"/>
</dbReference>
<organism evidence="2 3">
    <name type="scientific">Schleiferia thermophila</name>
    <dbReference type="NCBI Taxonomy" id="884107"/>
    <lineage>
        <taxon>Bacteria</taxon>
        <taxon>Pseudomonadati</taxon>
        <taxon>Bacteroidota</taxon>
        <taxon>Flavobacteriia</taxon>
        <taxon>Flavobacteriales</taxon>
        <taxon>Schleiferiaceae</taxon>
        <taxon>Schleiferia</taxon>
    </lineage>
</organism>
<evidence type="ECO:0000313" key="3">
    <source>
        <dbReference type="Proteomes" id="UP000253517"/>
    </source>
</evidence>
<keyword evidence="3" id="KW-1185">Reference proteome</keyword>
<dbReference type="InterPro" id="IPR036278">
    <property type="entry name" value="Sialidase_sf"/>
</dbReference>
<dbReference type="EMBL" id="QPJS01000002">
    <property type="protein sequence ID" value="RCX03565.1"/>
    <property type="molecule type" value="Genomic_DNA"/>
</dbReference>
<gene>
    <name evidence="2" type="ORF">DES35_10214</name>
</gene>
<dbReference type="AlphaFoldDB" id="A0A369A2Y5"/>
<dbReference type="Gene3D" id="2.130.10.10">
    <property type="entry name" value="YVTN repeat-like/Quinoprotein amine dehydrogenase"/>
    <property type="match status" value="1"/>
</dbReference>
<feature type="domain" description="Sialidase" evidence="1">
    <location>
        <begin position="296"/>
        <end position="420"/>
    </location>
</feature>
<accession>A0A369A2Y5</accession>
<dbReference type="Pfam" id="PF13088">
    <property type="entry name" value="BNR_2"/>
    <property type="match status" value="1"/>
</dbReference>
<reference evidence="2 3" key="1">
    <citation type="submission" date="2018-07" db="EMBL/GenBank/DDBJ databases">
        <title>Genomic Encyclopedia of Type Strains, Phase IV (KMG-IV): sequencing the most valuable type-strain genomes for metagenomic binning, comparative biology and taxonomic classification.</title>
        <authorList>
            <person name="Goeker M."/>
        </authorList>
    </citation>
    <scope>NUCLEOTIDE SEQUENCE [LARGE SCALE GENOMIC DNA]</scope>
    <source>
        <strain evidence="2 3">DSM 21410</strain>
    </source>
</reference>
<dbReference type="RefSeq" id="WP_114366042.1">
    <property type="nucleotide sequence ID" value="NZ_BHZF01000002.1"/>
</dbReference>
<dbReference type="Gene3D" id="2.120.10.10">
    <property type="match status" value="1"/>
</dbReference>
<dbReference type="CDD" id="cd15482">
    <property type="entry name" value="Sialidase_non-viral"/>
    <property type="match status" value="1"/>
</dbReference>
<protein>
    <submittedName>
        <fullName evidence="2">BNR repeat protein</fullName>
    </submittedName>
</protein>
<sequence length="444" mass="49886">MGPIALSNRNLKLKTCLILYFWVALLFSQPKNVLVNTDYQSSFGTSEPSIAISRKNPEIMVIGTVLDGVYRSEDGGLTWEGKKLKSLYGVWGDPVLVADYRGDFHYFHLSDPTGRNWQSDEILDRIVVQSSSDGGLTWTPGSFAGFNPPKKQDKPWAVAHPSYHTLHLSWTQFDKYGSSDTADKSYILYSNSLDGGNTWSKPVQISLYPGDCIDSSATAEGAVPAVLSDSSVFIVWSRNDSLWINASSDGGESWLPIEQFLFPHRGGWKIAVPGLQRANGMPFLVADALSAQFRDHLYLTWINWNTKKNRYQVMVSRSTNKGISWTKPASVQDGGRQLARFAVTACVDQSDGTVYLLYYQQIDKRKPEYNVILKYSADGGKSWSKGIVINEKKILVSDKIFFGDYIHIDAWKGVVRPVWTNYDGIQTNVYTAILHKNQIKTYKR</sequence>
<dbReference type="InterPro" id="IPR011040">
    <property type="entry name" value="Sialidase"/>
</dbReference>
<comment type="caution">
    <text evidence="2">The sequence shown here is derived from an EMBL/GenBank/DDBJ whole genome shotgun (WGS) entry which is preliminary data.</text>
</comment>
<dbReference type="InterPro" id="IPR015943">
    <property type="entry name" value="WD40/YVTN_repeat-like_dom_sf"/>
</dbReference>
<evidence type="ECO:0000313" key="2">
    <source>
        <dbReference type="EMBL" id="RCX03565.1"/>
    </source>
</evidence>
<name>A0A369A2Y5_9FLAO</name>
<evidence type="ECO:0000259" key="1">
    <source>
        <dbReference type="Pfam" id="PF13088"/>
    </source>
</evidence>
<proteinExistence type="predicted"/>